<dbReference type="AlphaFoldDB" id="A0A0A9EFJ9"/>
<name>A0A0A9EFJ9_ARUDO</name>
<proteinExistence type="predicted"/>
<protein>
    <submittedName>
        <fullName evidence="1">Protein trpH</fullName>
    </submittedName>
</protein>
<sequence length="26" mass="3252">MLLKLLVREWHLVDCIWQGLWLKQVM</sequence>
<evidence type="ECO:0000313" key="1">
    <source>
        <dbReference type="EMBL" id="JAD94822.1"/>
    </source>
</evidence>
<reference evidence="1" key="1">
    <citation type="submission" date="2014-09" db="EMBL/GenBank/DDBJ databases">
        <authorList>
            <person name="Magalhaes I.L.F."/>
            <person name="Oliveira U."/>
            <person name="Santos F.R."/>
            <person name="Vidigal T.H.D.A."/>
            <person name="Brescovit A.D."/>
            <person name="Santos A.J."/>
        </authorList>
    </citation>
    <scope>NUCLEOTIDE SEQUENCE</scope>
    <source>
        <tissue evidence="1">Shoot tissue taken approximately 20 cm above the soil surface</tissue>
    </source>
</reference>
<accession>A0A0A9EFJ9</accession>
<organism evidence="1">
    <name type="scientific">Arundo donax</name>
    <name type="common">Giant reed</name>
    <name type="synonym">Donax arundinaceus</name>
    <dbReference type="NCBI Taxonomy" id="35708"/>
    <lineage>
        <taxon>Eukaryota</taxon>
        <taxon>Viridiplantae</taxon>
        <taxon>Streptophyta</taxon>
        <taxon>Embryophyta</taxon>
        <taxon>Tracheophyta</taxon>
        <taxon>Spermatophyta</taxon>
        <taxon>Magnoliopsida</taxon>
        <taxon>Liliopsida</taxon>
        <taxon>Poales</taxon>
        <taxon>Poaceae</taxon>
        <taxon>PACMAD clade</taxon>
        <taxon>Arundinoideae</taxon>
        <taxon>Arundineae</taxon>
        <taxon>Arundo</taxon>
    </lineage>
</organism>
<dbReference type="EMBL" id="GBRH01203073">
    <property type="protein sequence ID" value="JAD94822.1"/>
    <property type="molecule type" value="Transcribed_RNA"/>
</dbReference>
<reference evidence="1" key="2">
    <citation type="journal article" date="2015" name="Data Brief">
        <title>Shoot transcriptome of the giant reed, Arundo donax.</title>
        <authorList>
            <person name="Barrero R.A."/>
            <person name="Guerrero F.D."/>
            <person name="Moolhuijzen P."/>
            <person name="Goolsby J.A."/>
            <person name="Tidwell J."/>
            <person name="Bellgard S.E."/>
            <person name="Bellgard M.I."/>
        </authorList>
    </citation>
    <scope>NUCLEOTIDE SEQUENCE</scope>
    <source>
        <tissue evidence="1">Shoot tissue taken approximately 20 cm above the soil surface</tissue>
    </source>
</reference>